<evidence type="ECO:0000256" key="1">
    <source>
        <dbReference type="ARBA" id="ARBA00022603"/>
    </source>
</evidence>
<sequence>MGAGMRIIAGRHRGRPLHAPKGRDTRPTPDRVRESLFASLDGMGVLEDARVLDLFAGSGSLGLEALSRGAHDVVFVDQASGPVSALTRSIADLGEEGRTQVLSQRAQTAVDRLLEDDQRFDVVFADPPYPMGEDEVGRLLKTVAGLLRDLSALAVVERSVRSPQPTLPERLELYRDRTYGETRMWLLQLVGDGDDQKGEGDDLMGEGGDLVGDREG</sequence>
<dbReference type="PROSITE" id="PS00092">
    <property type="entry name" value="N6_MTASE"/>
    <property type="match status" value="1"/>
</dbReference>
<name>A0A1X6XK32_9MICO</name>
<feature type="compositionally biased region" description="Basic and acidic residues" evidence="3">
    <location>
        <begin position="21"/>
        <end position="30"/>
    </location>
</feature>
<protein>
    <submittedName>
        <fullName evidence="4">16S rRNA (Guanine(966)-N(2))-methyltransferaseG966</fullName>
    </submittedName>
</protein>
<dbReference type="GO" id="GO:0008168">
    <property type="term" value="F:methyltransferase activity"/>
    <property type="evidence" value="ECO:0007669"/>
    <property type="project" value="UniProtKB-KW"/>
</dbReference>
<dbReference type="PANTHER" id="PTHR43542:SF1">
    <property type="entry name" value="METHYLTRANSFERASE"/>
    <property type="match status" value="1"/>
</dbReference>
<keyword evidence="1 4" id="KW-0489">Methyltransferase</keyword>
<dbReference type="PANTHER" id="PTHR43542">
    <property type="entry name" value="METHYLTRANSFERASE"/>
    <property type="match status" value="1"/>
</dbReference>
<dbReference type="GO" id="GO:0031167">
    <property type="term" value="P:rRNA methylation"/>
    <property type="evidence" value="ECO:0007669"/>
    <property type="project" value="InterPro"/>
</dbReference>
<feature type="region of interest" description="Disordered" evidence="3">
    <location>
        <begin position="193"/>
        <end position="216"/>
    </location>
</feature>
<feature type="region of interest" description="Disordered" evidence="3">
    <location>
        <begin position="9"/>
        <end position="30"/>
    </location>
</feature>
<keyword evidence="5" id="KW-1185">Reference proteome</keyword>
<keyword evidence="2 4" id="KW-0808">Transferase</keyword>
<dbReference type="SUPFAM" id="SSF53335">
    <property type="entry name" value="S-adenosyl-L-methionine-dependent methyltransferases"/>
    <property type="match status" value="1"/>
</dbReference>
<dbReference type="Gene3D" id="3.40.50.150">
    <property type="entry name" value="Vaccinia Virus protein VP39"/>
    <property type="match status" value="1"/>
</dbReference>
<dbReference type="Pfam" id="PF03602">
    <property type="entry name" value="Cons_hypoth95"/>
    <property type="match status" value="1"/>
</dbReference>
<dbReference type="CDD" id="cd02440">
    <property type="entry name" value="AdoMet_MTases"/>
    <property type="match status" value="1"/>
</dbReference>
<dbReference type="NCBIfam" id="TIGR00095">
    <property type="entry name" value="16S rRNA (guanine(966)-N(2))-methyltransferase RsmD"/>
    <property type="match status" value="1"/>
</dbReference>
<feature type="compositionally biased region" description="Basic residues" evidence="3">
    <location>
        <begin position="9"/>
        <end position="20"/>
    </location>
</feature>
<evidence type="ECO:0000313" key="4">
    <source>
        <dbReference type="EMBL" id="SLM99503.1"/>
    </source>
</evidence>
<dbReference type="InterPro" id="IPR029063">
    <property type="entry name" value="SAM-dependent_MTases_sf"/>
</dbReference>
<evidence type="ECO:0000313" key="5">
    <source>
        <dbReference type="Proteomes" id="UP000196581"/>
    </source>
</evidence>
<dbReference type="RefSeq" id="WP_256970350.1">
    <property type="nucleotide sequence ID" value="NZ_FWFF01000017.1"/>
</dbReference>
<evidence type="ECO:0000256" key="3">
    <source>
        <dbReference type="SAM" id="MobiDB-lite"/>
    </source>
</evidence>
<evidence type="ECO:0000256" key="2">
    <source>
        <dbReference type="ARBA" id="ARBA00022679"/>
    </source>
</evidence>
<organism evidence="4 5">
    <name type="scientific">Brevibacterium yomogidense</name>
    <dbReference type="NCBI Taxonomy" id="946573"/>
    <lineage>
        <taxon>Bacteria</taxon>
        <taxon>Bacillati</taxon>
        <taxon>Actinomycetota</taxon>
        <taxon>Actinomycetes</taxon>
        <taxon>Micrococcales</taxon>
        <taxon>Brevibacteriaceae</taxon>
        <taxon>Brevibacterium</taxon>
    </lineage>
</organism>
<proteinExistence type="predicted"/>
<dbReference type="InterPro" id="IPR002052">
    <property type="entry name" value="DNA_methylase_N6_adenine_CS"/>
</dbReference>
<dbReference type="AlphaFoldDB" id="A0A1X6XK32"/>
<dbReference type="InterPro" id="IPR004398">
    <property type="entry name" value="RNA_MeTrfase_RsmD"/>
</dbReference>
<dbReference type="Proteomes" id="UP000196581">
    <property type="component" value="Unassembled WGS sequence"/>
</dbReference>
<accession>A0A1X6XK32</accession>
<reference evidence="5" key="1">
    <citation type="submission" date="2017-02" db="EMBL/GenBank/DDBJ databases">
        <authorList>
            <person name="Dridi B."/>
        </authorList>
    </citation>
    <scope>NUCLEOTIDE SEQUENCE [LARGE SCALE GENOMIC DNA]</scope>
    <source>
        <strain evidence="5">B Co 03.10</strain>
    </source>
</reference>
<dbReference type="PIRSF" id="PIRSF004553">
    <property type="entry name" value="CHP00095"/>
    <property type="match status" value="1"/>
</dbReference>
<dbReference type="EMBL" id="FWFF01000017">
    <property type="protein sequence ID" value="SLM99503.1"/>
    <property type="molecule type" value="Genomic_DNA"/>
</dbReference>
<gene>
    <name evidence="4" type="ORF">FM105_11215</name>
</gene>
<dbReference type="GO" id="GO:0003676">
    <property type="term" value="F:nucleic acid binding"/>
    <property type="evidence" value="ECO:0007669"/>
    <property type="project" value="InterPro"/>
</dbReference>